<evidence type="ECO:0000313" key="2">
    <source>
        <dbReference type="EMBL" id="KAF0891117.1"/>
    </source>
</evidence>
<name>A0A6G1BTN2_9ORYZ</name>
<protein>
    <submittedName>
        <fullName evidence="2">Uncharacterized protein</fullName>
    </submittedName>
</protein>
<feature type="region of interest" description="Disordered" evidence="1">
    <location>
        <begin position="59"/>
        <end position="81"/>
    </location>
</feature>
<dbReference type="EMBL" id="SPHZ02000011">
    <property type="protein sequence ID" value="KAF0891117.1"/>
    <property type="molecule type" value="Genomic_DNA"/>
</dbReference>
<keyword evidence="3" id="KW-1185">Reference proteome</keyword>
<comment type="caution">
    <text evidence="2">The sequence shown here is derived from an EMBL/GenBank/DDBJ whole genome shotgun (WGS) entry which is preliminary data.</text>
</comment>
<dbReference type="AlphaFoldDB" id="A0A6G1BTN2"/>
<proteinExistence type="predicted"/>
<reference evidence="2 3" key="1">
    <citation type="submission" date="2019-11" db="EMBL/GenBank/DDBJ databases">
        <title>Whole genome sequence of Oryza granulata.</title>
        <authorList>
            <person name="Li W."/>
        </authorList>
    </citation>
    <scope>NUCLEOTIDE SEQUENCE [LARGE SCALE GENOMIC DNA]</scope>
    <source>
        <strain evidence="3">cv. Menghai</strain>
        <tissue evidence="2">Leaf</tissue>
    </source>
</reference>
<evidence type="ECO:0000256" key="1">
    <source>
        <dbReference type="SAM" id="MobiDB-lite"/>
    </source>
</evidence>
<dbReference type="Proteomes" id="UP000479710">
    <property type="component" value="Unassembled WGS sequence"/>
</dbReference>
<gene>
    <name evidence="2" type="ORF">E2562_005192</name>
</gene>
<organism evidence="2 3">
    <name type="scientific">Oryza meyeriana var. granulata</name>
    <dbReference type="NCBI Taxonomy" id="110450"/>
    <lineage>
        <taxon>Eukaryota</taxon>
        <taxon>Viridiplantae</taxon>
        <taxon>Streptophyta</taxon>
        <taxon>Embryophyta</taxon>
        <taxon>Tracheophyta</taxon>
        <taxon>Spermatophyta</taxon>
        <taxon>Magnoliopsida</taxon>
        <taxon>Liliopsida</taxon>
        <taxon>Poales</taxon>
        <taxon>Poaceae</taxon>
        <taxon>BOP clade</taxon>
        <taxon>Oryzoideae</taxon>
        <taxon>Oryzeae</taxon>
        <taxon>Oryzinae</taxon>
        <taxon>Oryza</taxon>
        <taxon>Oryza meyeriana</taxon>
    </lineage>
</organism>
<accession>A0A6G1BTN2</accession>
<sequence length="81" mass="8843">MSAVELELVADLHQLEEELEAMGMNGGGGASRSMAKVEFLHAACLMLGNLRRTYRSPEPQLAGNRAAHWRSRSPVELLPSP</sequence>
<evidence type="ECO:0000313" key="3">
    <source>
        <dbReference type="Proteomes" id="UP000479710"/>
    </source>
</evidence>